<keyword evidence="1" id="KW-0812">Transmembrane</keyword>
<dbReference type="AlphaFoldDB" id="A0A511B0F8"/>
<dbReference type="EMBL" id="BJUZ01000002">
    <property type="protein sequence ID" value="GEK93935.1"/>
    <property type="molecule type" value="Genomic_DNA"/>
</dbReference>
<feature type="transmembrane region" description="Helical" evidence="1">
    <location>
        <begin position="65"/>
        <end position="86"/>
    </location>
</feature>
<keyword evidence="1" id="KW-0472">Membrane</keyword>
<gene>
    <name evidence="2" type="ORF">GWA01_17050</name>
</gene>
<protein>
    <recommendedName>
        <fullName evidence="4">Transmembrane protein</fullName>
    </recommendedName>
</protein>
<comment type="caution">
    <text evidence="2">The sequence shown here is derived from an EMBL/GenBank/DDBJ whole genome shotgun (WGS) entry which is preliminary data.</text>
</comment>
<feature type="transmembrane region" description="Helical" evidence="1">
    <location>
        <begin position="20"/>
        <end position="45"/>
    </location>
</feature>
<proteinExistence type="predicted"/>
<dbReference type="Proteomes" id="UP000321230">
    <property type="component" value="Unassembled WGS sequence"/>
</dbReference>
<keyword evidence="3" id="KW-1185">Reference proteome</keyword>
<sequence length="139" mass="15358">MGEFRTTSTRDDSSGYAFVLLVYGLYIARFFTAITLLVGVIVAYVLRGSASGLLRAHLDWLIRLFWWDVGMLMLSGVLFGGCFFIEPPGSSGWGQLVFLVPIVVFLIWNVVMLISLVFGLRELMRDRPPVGSRFGGGGS</sequence>
<name>A0A511B0F8_9PROT</name>
<evidence type="ECO:0000313" key="2">
    <source>
        <dbReference type="EMBL" id="GEK93935.1"/>
    </source>
</evidence>
<dbReference type="OrthoDB" id="5405464at2"/>
<keyword evidence="1" id="KW-1133">Transmembrane helix</keyword>
<dbReference type="RefSeq" id="WP_146796356.1">
    <property type="nucleotide sequence ID" value="NZ_BARC01000008.1"/>
</dbReference>
<accession>A0A511B0F8</accession>
<organism evidence="2 3">
    <name type="scientific">Gluconobacter wancherniae NBRC 103581</name>
    <dbReference type="NCBI Taxonomy" id="656744"/>
    <lineage>
        <taxon>Bacteria</taxon>
        <taxon>Pseudomonadati</taxon>
        <taxon>Pseudomonadota</taxon>
        <taxon>Alphaproteobacteria</taxon>
        <taxon>Acetobacterales</taxon>
        <taxon>Acetobacteraceae</taxon>
        <taxon>Gluconobacter</taxon>
    </lineage>
</organism>
<evidence type="ECO:0000313" key="3">
    <source>
        <dbReference type="Proteomes" id="UP000321230"/>
    </source>
</evidence>
<feature type="transmembrane region" description="Helical" evidence="1">
    <location>
        <begin position="98"/>
        <end position="120"/>
    </location>
</feature>
<reference evidence="2 3" key="1">
    <citation type="submission" date="2019-07" db="EMBL/GenBank/DDBJ databases">
        <title>Whole genome shotgun sequence of Gluconobacter wancherniae NBRC 103581.</title>
        <authorList>
            <person name="Hosoyama A."/>
            <person name="Uohara A."/>
            <person name="Ohji S."/>
            <person name="Ichikawa N."/>
        </authorList>
    </citation>
    <scope>NUCLEOTIDE SEQUENCE [LARGE SCALE GENOMIC DNA]</scope>
    <source>
        <strain evidence="2 3">NBRC 103581</strain>
    </source>
</reference>
<evidence type="ECO:0008006" key="4">
    <source>
        <dbReference type="Google" id="ProtNLM"/>
    </source>
</evidence>
<evidence type="ECO:0000256" key="1">
    <source>
        <dbReference type="SAM" id="Phobius"/>
    </source>
</evidence>